<feature type="transmembrane region" description="Helical" evidence="1">
    <location>
        <begin position="106"/>
        <end position="127"/>
    </location>
</feature>
<name>A0A5C0UDD4_9PROT</name>
<sequence length="142" mass="16149">MGKQSYSKLFFSSASDIFKYLKGCNKSSLIQKLSGDQHVNIILKKTIESIIKEDIHHKDRKNARKRDALLSKHEKRKRHIMLFLAFAGLSFCLLVLGMISDLSTEMICIISTAAGIFGSCLKDAYVFEFGSRSSKDKKYFEN</sequence>
<evidence type="ECO:0000256" key="1">
    <source>
        <dbReference type="SAM" id="Phobius"/>
    </source>
</evidence>
<evidence type="ECO:0000313" key="3">
    <source>
        <dbReference type="Proteomes" id="UP000325155"/>
    </source>
</evidence>
<feature type="transmembrane region" description="Helical" evidence="1">
    <location>
        <begin position="80"/>
        <end position="100"/>
    </location>
</feature>
<dbReference type="EMBL" id="CP043315">
    <property type="protein sequence ID" value="QEK38045.1"/>
    <property type="molecule type" value="Genomic_DNA"/>
</dbReference>
<dbReference type="Proteomes" id="UP000325155">
    <property type="component" value="Chromosome"/>
</dbReference>
<keyword evidence="1" id="KW-0812">Transmembrane</keyword>
<gene>
    <name evidence="2" type="ORF">FZC35_01495</name>
</gene>
<keyword evidence="1" id="KW-0472">Membrane</keyword>
<evidence type="ECO:0000313" key="2">
    <source>
        <dbReference type="EMBL" id="QEK38045.1"/>
    </source>
</evidence>
<reference evidence="2 3" key="1">
    <citation type="submission" date="2019-08" db="EMBL/GenBank/DDBJ databases">
        <title>Highly reduced genomes of protist endosymbionts show evolutionary convergence.</title>
        <authorList>
            <person name="George E."/>
            <person name="Husnik F."/>
            <person name="Tashyreva D."/>
            <person name="Prokopchuk G."/>
            <person name="Horak A."/>
            <person name="Kwong W.K."/>
            <person name="Lukes J."/>
            <person name="Keeling P.J."/>
        </authorList>
    </citation>
    <scope>NUCLEOTIDE SEQUENCE [LARGE SCALE GENOMIC DNA]</scope>
    <source>
        <strain evidence="2">1605</strain>
    </source>
</reference>
<dbReference type="OrthoDB" id="8482233at2"/>
<dbReference type="AlphaFoldDB" id="A0A5C0UDD4"/>
<organism evidence="2 3">
    <name type="scientific">Candidatus Cytomitobacter indipagum</name>
    <dbReference type="NCBI Taxonomy" id="2601575"/>
    <lineage>
        <taxon>Bacteria</taxon>
        <taxon>Pseudomonadati</taxon>
        <taxon>Pseudomonadota</taxon>
        <taxon>Alphaproteobacteria</taxon>
        <taxon>Holosporales</taxon>
        <taxon>Holosporaceae</taxon>
        <taxon>Candidatus Cytomitobacter</taxon>
    </lineage>
</organism>
<protein>
    <submittedName>
        <fullName evidence="2">Uncharacterized protein</fullName>
    </submittedName>
</protein>
<dbReference type="KEGG" id="cip:FZC35_01495"/>
<accession>A0A5C0UDD4</accession>
<proteinExistence type="predicted"/>
<keyword evidence="1" id="KW-1133">Transmembrane helix</keyword>
<keyword evidence="3" id="KW-1185">Reference proteome</keyword>